<proteinExistence type="predicted"/>
<dbReference type="EMBL" id="JACIJS010000002">
    <property type="protein sequence ID" value="MBB5514815.1"/>
    <property type="molecule type" value="Genomic_DNA"/>
</dbReference>
<sequence length="200" mass="21116">MLLSQLIHYTRTSLMDARDATRQAMRAPFATSEVVWIGITCVILTVLISQTVLELRFGLSEVVLEQSDTPAFVALTLQNPLLLAVFYVGIYVLSLFGAVRVGALFGGKATPHEAIAAVTMTVVVGLAVNTVESILLLTITPFASLFALAAAVWLFYLFAVAIAEAHGFENLAAVMGGIIATAFAALVLTTLIAALFGLAA</sequence>
<keyword evidence="1" id="KW-1133">Transmembrane helix</keyword>
<keyword evidence="1" id="KW-0812">Transmembrane</keyword>
<accession>A0A840WYR2</accession>
<feature type="transmembrane region" description="Helical" evidence="1">
    <location>
        <begin position="174"/>
        <end position="199"/>
    </location>
</feature>
<evidence type="ECO:0000256" key="1">
    <source>
        <dbReference type="SAM" id="Phobius"/>
    </source>
</evidence>
<evidence type="ECO:0000313" key="2">
    <source>
        <dbReference type="EMBL" id="MBB5514815.1"/>
    </source>
</evidence>
<keyword evidence="3" id="KW-1185">Reference proteome</keyword>
<organism evidence="2 3">
    <name type="scientific">Rubricella aquisinus</name>
    <dbReference type="NCBI Taxonomy" id="2028108"/>
    <lineage>
        <taxon>Bacteria</taxon>
        <taxon>Pseudomonadati</taxon>
        <taxon>Pseudomonadota</taxon>
        <taxon>Alphaproteobacteria</taxon>
        <taxon>Rhodobacterales</taxon>
        <taxon>Paracoccaceae</taxon>
        <taxon>Rubricella</taxon>
    </lineage>
</organism>
<gene>
    <name evidence="2" type="ORF">FHS89_000821</name>
</gene>
<comment type="caution">
    <text evidence="2">The sequence shown here is derived from an EMBL/GenBank/DDBJ whole genome shotgun (WGS) entry which is preliminary data.</text>
</comment>
<feature type="transmembrane region" description="Helical" evidence="1">
    <location>
        <begin position="114"/>
        <end position="136"/>
    </location>
</feature>
<evidence type="ECO:0008006" key="4">
    <source>
        <dbReference type="Google" id="ProtNLM"/>
    </source>
</evidence>
<feature type="transmembrane region" description="Helical" evidence="1">
    <location>
        <begin position="81"/>
        <end position="102"/>
    </location>
</feature>
<keyword evidence="1" id="KW-0472">Membrane</keyword>
<evidence type="ECO:0000313" key="3">
    <source>
        <dbReference type="Proteomes" id="UP000553766"/>
    </source>
</evidence>
<dbReference type="Proteomes" id="UP000553766">
    <property type="component" value="Unassembled WGS sequence"/>
</dbReference>
<dbReference type="RefSeq" id="WP_184008807.1">
    <property type="nucleotide sequence ID" value="NZ_JACIJS010000002.1"/>
</dbReference>
<protein>
    <recommendedName>
        <fullName evidence="4">Yip1 domain-containing protein</fullName>
    </recommendedName>
</protein>
<name>A0A840WYR2_9RHOB</name>
<feature type="transmembrane region" description="Helical" evidence="1">
    <location>
        <begin position="34"/>
        <end position="53"/>
    </location>
</feature>
<feature type="transmembrane region" description="Helical" evidence="1">
    <location>
        <begin position="142"/>
        <end position="162"/>
    </location>
</feature>
<reference evidence="2 3" key="1">
    <citation type="submission" date="2020-08" db="EMBL/GenBank/DDBJ databases">
        <title>Genomic Encyclopedia of Type Strains, Phase IV (KMG-IV): sequencing the most valuable type-strain genomes for metagenomic binning, comparative biology and taxonomic classification.</title>
        <authorList>
            <person name="Goeker M."/>
        </authorList>
    </citation>
    <scope>NUCLEOTIDE SEQUENCE [LARGE SCALE GENOMIC DNA]</scope>
    <source>
        <strain evidence="2 3">DSM 103377</strain>
    </source>
</reference>
<dbReference type="AlphaFoldDB" id="A0A840WYR2"/>